<keyword evidence="5" id="KW-1185">Reference proteome</keyword>
<dbReference type="Gene3D" id="2.60.40.10">
    <property type="entry name" value="Immunoglobulins"/>
    <property type="match status" value="4"/>
</dbReference>
<evidence type="ECO:0000313" key="4">
    <source>
        <dbReference type="EMBL" id="ACX72739.1"/>
    </source>
</evidence>
<dbReference type="GO" id="GO:0008234">
    <property type="term" value="F:cysteine-type peptidase activity"/>
    <property type="evidence" value="ECO:0007669"/>
    <property type="project" value="InterPro"/>
</dbReference>
<dbReference type="InterPro" id="IPR022651">
    <property type="entry name" value="S_layer_C"/>
</dbReference>
<dbReference type="OrthoDB" id="62381at2157"/>
<dbReference type="Pfam" id="PF00112">
    <property type="entry name" value="Peptidase_C1"/>
    <property type="match status" value="1"/>
</dbReference>
<dbReference type="InterPro" id="IPR025660">
    <property type="entry name" value="Pept_his_AS"/>
</dbReference>
<dbReference type="CDD" id="cd02619">
    <property type="entry name" value="Peptidase_C1"/>
    <property type="match status" value="1"/>
</dbReference>
<dbReference type="KEGG" id="mvu:Metvu_0881"/>
<dbReference type="Gene3D" id="3.90.70.10">
    <property type="entry name" value="Cysteine proteinases"/>
    <property type="match status" value="1"/>
</dbReference>
<dbReference type="eggNOG" id="arCOG03418">
    <property type="taxonomic scope" value="Archaea"/>
</dbReference>
<dbReference type="eggNOG" id="arCOG04500">
    <property type="taxonomic scope" value="Archaea"/>
</dbReference>
<feature type="domain" description="Peptidase C1A papain C-terminal" evidence="2">
    <location>
        <begin position="85"/>
        <end position="300"/>
    </location>
</feature>
<dbReference type="EMBL" id="CP001787">
    <property type="protein sequence ID" value="ACX72739.1"/>
    <property type="molecule type" value="Genomic_DNA"/>
</dbReference>
<dbReference type="Pfam" id="PF05124">
    <property type="entry name" value="S_layer_C"/>
    <property type="match status" value="1"/>
</dbReference>
<proteinExistence type="inferred from homology"/>
<name>C9RGN7_METVM</name>
<dbReference type="eggNOG" id="arCOG03607">
    <property type="taxonomic scope" value="Archaea"/>
</dbReference>
<evidence type="ECO:0000256" key="1">
    <source>
        <dbReference type="ARBA" id="ARBA00008455"/>
    </source>
</evidence>
<comment type="similarity">
    <text evidence="1">Belongs to the peptidase C1 family.</text>
</comment>
<gene>
    <name evidence="4" type="ordered locus">Metvu_0881</name>
</gene>
<dbReference type="AlphaFoldDB" id="C9RGN7"/>
<evidence type="ECO:0000313" key="5">
    <source>
        <dbReference type="Proteomes" id="UP000002063"/>
    </source>
</evidence>
<feature type="domain" description="S-layer protein outer" evidence="3">
    <location>
        <begin position="1024"/>
        <end position="1096"/>
    </location>
</feature>
<organism evidence="4 5">
    <name type="scientific">Methanocaldococcus vulcanius (strain ATCC 700851 / DSM 12094 / M7)</name>
    <name type="common">Methanococcus vulcanius</name>
    <dbReference type="NCBI Taxonomy" id="579137"/>
    <lineage>
        <taxon>Archaea</taxon>
        <taxon>Methanobacteriati</taxon>
        <taxon>Methanobacteriota</taxon>
        <taxon>Methanomada group</taxon>
        <taxon>Methanococci</taxon>
        <taxon>Methanococcales</taxon>
        <taxon>Methanocaldococcaceae</taxon>
        <taxon>Methanocaldococcus</taxon>
    </lineage>
</organism>
<dbReference type="InterPro" id="IPR000668">
    <property type="entry name" value="Peptidase_C1A_C"/>
</dbReference>
<dbReference type="SUPFAM" id="SSF54001">
    <property type="entry name" value="Cysteine proteinases"/>
    <property type="match status" value="1"/>
</dbReference>
<dbReference type="Proteomes" id="UP000002063">
    <property type="component" value="Chromosome"/>
</dbReference>
<dbReference type="PROSITE" id="PS00639">
    <property type="entry name" value="THIOL_PROTEASE_HIS"/>
    <property type="match status" value="1"/>
</dbReference>
<dbReference type="PANTHER" id="PTHR12411">
    <property type="entry name" value="CYSTEINE PROTEASE FAMILY C1-RELATED"/>
    <property type="match status" value="1"/>
</dbReference>
<dbReference type="InterPro" id="IPR013783">
    <property type="entry name" value="Ig-like_fold"/>
</dbReference>
<dbReference type="STRING" id="579137.Metvu_0881"/>
<reference evidence="4" key="1">
    <citation type="submission" date="2009-10" db="EMBL/GenBank/DDBJ databases">
        <title>Complete sequence of chromosome of Methanocaldococcus vulcanius M7.</title>
        <authorList>
            <consortium name="US DOE Joint Genome Institute"/>
            <person name="Lucas S."/>
            <person name="Copeland A."/>
            <person name="Lapidus A."/>
            <person name="Glavina del Rio T."/>
            <person name="Dalin E."/>
            <person name="Tice H."/>
            <person name="Bruce D."/>
            <person name="Goodwin L."/>
            <person name="Pitluck S."/>
            <person name="Lcollab F.I."/>
            <person name="Brettin T."/>
            <person name="Detter J.C."/>
            <person name="Han C."/>
            <person name="Tapia R."/>
            <person name="Kuske C.R."/>
            <person name="Schmutz J."/>
            <person name="Larimer F."/>
            <person name="Land M."/>
            <person name="Hauser L."/>
            <person name="Kyrpides N."/>
            <person name="Ovchinikova G."/>
            <person name="Sieprawska-Lupa M."/>
            <person name="Whitman W.B."/>
            <person name="Woyke T."/>
        </authorList>
    </citation>
    <scope>NUCLEOTIDE SEQUENCE [LARGE SCALE GENOMIC DNA]</scope>
    <source>
        <strain evidence="4">M7</strain>
    </source>
</reference>
<dbReference type="InterPro" id="IPR013128">
    <property type="entry name" value="Peptidase_C1A"/>
</dbReference>
<evidence type="ECO:0000259" key="2">
    <source>
        <dbReference type="Pfam" id="PF00112"/>
    </source>
</evidence>
<dbReference type="InterPro" id="IPR038765">
    <property type="entry name" value="Papain-like_cys_pep_sf"/>
</dbReference>
<dbReference type="GO" id="GO:0006508">
    <property type="term" value="P:proteolysis"/>
    <property type="evidence" value="ECO:0007669"/>
    <property type="project" value="UniProtKB-KW"/>
</dbReference>
<dbReference type="HOGENOM" id="CLU_280019_0_0_2"/>
<accession>C9RGN7</accession>
<dbReference type="RefSeq" id="WP_015732959.1">
    <property type="nucleotide sequence ID" value="NC_013407.1"/>
</dbReference>
<evidence type="ECO:0000259" key="3">
    <source>
        <dbReference type="Pfam" id="PF05124"/>
    </source>
</evidence>
<protein>
    <submittedName>
        <fullName evidence="4">Cysteine protease-like protein</fullName>
    </submittedName>
</protein>
<sequence length="1123" mass="123554">MKKVISILLILLTTISLFSYSFGEVTKYRTGGCIYIPFKDVQKIHPNLYKKVDNKTLIELLAKSPNPKLLKATTTLPTCVINTQYLPPVGNQGLQGSCNAWASTYYVWTYMVNWFNNNPNPSAYDEIFSPAFVYNHINDGSDSGSYLEDAQYLIATMGACHWTTMPYNYSDYSSWGSTGAYLEAMKYRSIGYGPIYVIDLSSDEGLSQLKQLLADGYVVETGINVYSNFEYFNSTNDTYAVNQSHGSYLGGHAVTIIGYNDSLPTPDGYGAFRLVNSWGTWWGDKGYFWMTYNATKNLSICQGYAFVFVPKQQPYKPELIALVKINHSRRGDIIKGKLNEYGDIEEPGGIELGVGNPASPLWNQRFLDFIIGYYSDDNYQAHPFPDGYMAFDLTDSLTNVSQAISSQNITIYIKLEDKIINNITGKLEGFKILINATNYTEEINASGLPKDIPEGSYLIVNVSVPVVDYGKLTPKNNATLSQNWTIIDVESLINISNAVLELNGINHTMNKISPTYFIYNITGNGNYTYRVYINYSNGNIVALPLRTVVLDTIPPTISIIQPLNNSNCGKFIEVKADVTDNMGVDKVIAELISSGSVVNTTTLQGNQSNGVYFGELSAPKDGLYNITIIANDTSGNKNNNTVYNISVDTIPPTISINYPQNVTYDHNITLINVTVTDNTAVNTVIADVDGINHTMTLQNGYYITNVNIGDGHHTITIIANDTSGNVANKSISFTVDTIPPTISIIQPLNNSNCGKFIEVKADVTDNMGVDKVIAELISSGSVVNTTTLQGNQSNGVYFGELSAPKDGLYNITIIANDTSGNKNNNTVYNISVDTIPPTISINYPQNVTYDHNITLINVTVTDNTAVNTVIADVDGINHTMTLQNGYYITNVNIGDGHHTITIIANDTSGNVANKSISFTVDTIPPTITSSFTTLTTNTIVKTKNMPQYSSSPSTSNDLIINTVITSGHSHNYLGVNKDIKSLEISRITYISKLIVGSEVDADLSAKELKDTYDLINKPLEITDDTILVGGPVANPLTKKYMDKFPVRITNDYPGKNRGVIEAITLRVKVDENIYRDVTVVLLAGSDRWGTKAAVEYFKQLDDIPKEPIFVEWKDGKAVKIEKP</sequence>
<dbReference type="GeneID" id="25394484"/>